<evidence type="ECO:0000313" key="2">
    <source>
        <dbReference type="Proteomes" id="UP000657918"/>
    </source>
</evidence>
<name>A0A835K6B6_9ROSI</name>
<organism evidence="1 2">
    <name type="scientific">Salix dunnii</name>
    <dbReference type="NCBI Taxonomy" id="1413687"/>
    <lineage>
        <taxon>Eukaryota</taxon>
        <taxon>Viridiplantae</taxon>
        <taxon>Streptophyta</taxon>
        <taxon>Embryophyta</taxon>
        <taxon>Tracheophyta</taxon>
        <taxon>Spermatophyta</taxon>
        <taxon>Magnoliopsida</taxon>
        <taxon>eudicotyledons</taxon>
        <taxon>Gunneridae</taxon>
        <taxon>Pentapetalae</taxon>
        <taxon>rosids</taxon>
        <taxon>fabids</taxon>
        <taxon>Malpighiales</taxon>
        <taxon>Salicaceae</taxon>
        <taxon>Saliceae</taxon>
        <taxon>Salix</taxon>
    </lineage>
</organism>
<dbReference type="EMBL" id="JADGMS010000003">
    <property type="protein sequence ID" value="KAF9684992.1"/>
    <property type="molecule type" value="Genomic_DNA"/>
</dbReference>
<comment type="caution">
    <text evidence="1">The sequence shown here is derived from an EMBL/GenBank/DDBJ whole genome shotgun (WGS) entry which is preliminary data.</text>
</comment>
<dbReference type="Proteomes" id="UP000657918">
    <property type="component" value="Unassembled WGS sequence"/>
</dbReference>
<proteinExistence type="predicted"/>
<gene>
    <name evidence="1" type="ORF">SADUNF_Sadunf03G0007800</name>
</gene>
<protein>
    <submittedName>
        <fullName evidence="1">Uncharacterized protein</fullName>
    </submittedName>
</protein>
<dbReference type="AlphaFoldDB" id="A0A835K6B6"/>
<evidence type="ECO:0000313" key="1">
    <source>
        <dbReference type="EMBL" id="KAF9684992.1"/>
    </source>
</evidence>
<keyword evidence="2" id="KW-1185">Reference proteome</keyword>
<reference evidence="1 2" key="1">
    <citation type="submission" date="2020-10" db="EMBL/GenBank/DDBJ databases">
        <title>Plant Genome Project.</title>
        <authorList>
            <person name="Zhang R.-G."/>
        </authorList>
    </citation>
    <scope>NUCLEOTIDE SEQUENCE [LARGE SCALE GENOMIC DNA]</scope>
    <source>
        <strain evidence="1">FAFU-HL-1</strain>
        <tissue evidence="1">Leaf</tissue>
    </source>
</reference>
<accession>A0A835K6B6</accession>
<sequence length="114" mass="12605">MATLKLNLNVSPDQMVVSIFDEQEGSRLGISSGLPVQSYDFSSTFKVKGEQDDMTGRRESIAVTCFPSQSAIQKLIDNESFNFSRLVIPGHADRKTSSVHELTHKRATLVKDMG</sequence>